<feature type="binding site" evidence="7">
    <location>
        <position position="186"/>
    </location>
    <ligand>
        <name>S-adenosyl-L-methionine</name>
        <dbReference type="ChEBI" id="CHEBI:59789"/>
    </ligand>
</feature>
<keyword evidence="3 8" id="KW-0489">Methyltransferase</keyword>
<dbReference type="InterPro" id="IPR002052">
    <property type="entry name" value="DNA_methylase_N6_adenine_CS"/>
</dbReference>
<evidence type="ECO:0000313" key="9">
    <source>
        <dbReference type="EMBL" id="AWD33205.1"/>
    </source>
</evidence>
<keyword evidence="10" id="KW-1185">Reference proteome</keyword>
<dbReference type="InterPro" id="IPR012263">
    <property type="entry name" value="M_m6A_EcoRV"/>
</dbReference>
<dbReference type="EMBL" id="CP025989">
    <property type="protein sequence ID" value="AWD33205.1"/>
    <property type="molecule type" value="Genomic_DNA"/>
</dbReference>
<dbReference type="KEGG" id="fso:Fsol_00410"/>
<sequence>MKIYDKQTPRPFIKWAGGKRMILNELLTALPVKINDYYEPFVGGGALFFKIYKTAKYCYLSDLNSVLIGSYNAIKTDTVTLIKKLQYHALNHTTKYYYEIREHFSQSDDLIERSAKFIYLMKTCYNGLYRVNKSNKFNTPAGNYKNPGICDSANLYAVAEALQMTDVSCQDFEYITPKKGDFVYFDPPYHRVQNNSFVKYTDIGFYEQEQVKLRDFAVMLGNRGVNVMISNSDTAFIRELYSNFKSRTILAPRIINCKTSRRSSVLERLITNY</sequence>
<dbReference type="GO" id="GO:0009007">
    <property type="term" value="F:site-specific DNA-methyltransferase (adenine-specific) activity"/>
    <property type="evidence" value="ECO:0007669"/>
    <property type="project" value="UniProtKB-UniRule"/>
</dbReference>
<dbReference type="Proteomes" id="UP000244519">
    <property type="component" value="Chromosome"/>
</dbReference>
<dbReference type="NCBIfam" id="TIGR00571">
    <property type="entry name" value="dam"/>
    <property type="match status" value="1"/>
</dbReference>
<dbReference type="PANTHER" id="PTHR30481:SF3">
    <property type="entry name" value="DNA ADENINE METHYLASE"/>
    <property type="match status" value="1"/>
</dbReference>
<evidence type="ECO:0000256" key="2">
    <source>
        <dbReference type="ARBA" id="ARBA00011900"/>
    </source>
</evidence>
<dbReference type="PROSITE" id="PS00092">
    <property type="entry name" value="N6_MTASE"/>
    <property type="match status" value="1"/>
</dbReference>
<dbReference type="REBASE" id="249731">
    <property type="entry name" value="M.FsoALG3ORF410P"/>
</dbReference>
<keyword evidence="4 8" id="KW-0808">Transferase</keyword>
<dbReference type="Pfam" id="PF02086">
    <property type="entry name" value="MethyltransfD12"/>
    <property type="match status" value="1"/>
</dbReference>
<reference evidence="9 10" key="1">
    <citation type="journal article" date="2018" name="Genome Biol. Evol.">
        <title>The Genome Sequence of "Candidatus Fokinia solitaria": Insights on Reductive Evolution in Rickettsiales.</title>
        <authorList>
            <person name="Floriano A.M."/>
            <person name="Castelli M."/>
            <person name="Krenek S."/>
            <person name="Berendonk T.U."/>
            <person name="Bazzocchi C."/>
            <person name="Petroni G."/>
            <person name="Sassera D."/>
        </authorList>
    </citation>
    <scope>NUCLEOTIDE SEQUENCE [LARGE SCALE GENOMIC DNA]</scope>
    <source>
        <strain evidence="9">Rio ETE_ALG 3VII</strain>
    </source>
</reference>
<evidence type="ECO:0000256" key="7">
    <source>
        <dbReference type="PIRSR" id="PIRSR000398-1"/>
    </source>
</evidence>
<dbReference type="RefSeq" id="WP_108673230.1">
    <property type="nucleotide sequence ID" value="NZ_CP025989.1"/>
</dbReference>
<accession>A0A2U8BSB9</accession>
<dbReference type="Gene3D" id="1.10.1020.10">
    <property type="entry name" value="Adenine-specific Methyltransferase, Domain 2"/>
    <property type="match status" value="1"/>
</dbReference>
<evidence type="ECO:0000256" key="4">
    <source>
        <dbReference type="ARBA" id="ARBA00022679"/>
    </source>
</evidence>
<evidence type="ECO:0000256" key="6">
    <source>
        <dbReference type="ARBA" id="ARBA00047942"/>
    </source>
</evidence>
<dbReference type="InterPro" id="IPR029063">
    <property type="entry name" value="SAM-dependent_MTases_sf"/>
</dbReference>
<dbReference type="GO" id="GO:0006298">
    <property type="term" value="P:mismatch repair"/>
    <property type="evidence" value="ECO:0007669"/>
    <property type="project" value="TreeGrafter"/>
</dbReference>
<dbReference type="PRINTS" id="PR00505">
    <property type="entry name" value="D12N6MTFRASE"/>
</dbReference>
<dbReference type="PIRSF" id="PIRSF000398">
    <property type="entry name" value="M_m6A_EcoRV"/>
    <property type="match status" value="1"/>
</dbReference>
<proteinExistence type="inferred from homology"/>
<gene>
    <name evidence="9" type="ORF">Fsol_00410</name>
</gene>
<evidence type="ECO:0000256" key="5">
    <source>
        <dbReference type="ARBA" id="ARBA00022691"/>
    </source>
</evidence>
<protein>
    <recommendedName>
        <fullName evidence="2 8">Site-specific DNA-methyltransferase (adenine-specific)</fullName>
        <ecNumber evidence="2 8">2.1.1.72</ecNumber>
    </recommendedName>
</protein>
<dbReference type="GO" id="GO:0043565">
    <property type="term" value="F:sequence-specific DNA binding"/>
    <property type="evidence" value="ECO:0007669"/>
    <property type="project" value="TreeGrafter"/>
</dbReference>
<evidence type="ECO:0000256" key="3">
    <source>
        <dbReference type="ARBA" id="ARBA00022603"/>
    </source>
</evidence>
<dbReference type="InterPro" id="IPR023095">
    <property type="entry name" value="Ade_MeTrfase_dom_2"/>
</dbReference>
<organism evidence="9 10">
    <name type="scientific">Candidatus Fokinia solitaria</name>
    <dbReference type="NCBI Taxonomy" id="1802984"/>
    <lineage>
        <taxon>Bacteria</taxon>
        <taxon>Pseudomonadati</taxon>
        <taxon>Pseudomonadota</taxon>
        <taxon>Alphaproteobacteria</taxon>
        <taxon>Rickettsiales</taxon>
        <taxon>Candidatus Midichloriaceae</taxon>
        <taxon>Candidatus Fokinia</taxon>
    </lineage>
</organism>
<dbReference type="EC" id="2.1.1.72" evidence="2 8"/>
<dbReference type="GO" id="GO:0009307">
    <property type="term" value="P:DNA restriction-modification system"/>
    <property type="evidence" value="ECO:0007669"/>
    <property type="project" value="InterPro"/>
</dbReference>
<dbReference type="Gene3D" id="3.40.50.150">
    <property type="entry name" value="Vaccinia Virus protein VP39"/>
    <property type="match status" value="1"/>
</dbReference>
<evidence type="ECO:0000256" key="8">
    <source>
        <dbReference type="RuleBase" id="RU361257"/>
    </source>
</evidence>
<comment type="catalytic activity">
    <reaction evidence="6 8">
        <text>a 2'-deoxyadenosine in DNA + S-adenosyl-L-methionine = an N(6)-methyl-2'-deoxyadenosine in DNA + S-adenosyl-L-homocysteine + H(+)</text>
        <dbReference type="Rhea" id="RHEA:15197"/>
        <dbReference type="Rhea" id="RHEA-COMP:12418"/>
        <dbReference type="Rhea" id="RHEA-COMP:12419"/>
        <dbReference type="ChEBI" id="CHEBI:15378"/>
        <dbReference type="ChEBI" id="CHEBI:57856"/>
        <dbReference type="ChEBI" id="CHEBI:59789"/>
        <dbReference type="ChEBI" id="CHEBI:90615"/>
        <dbReference type="ChEBI" id="CHEBI:90616"/>
        <dbReference type="EC" id="2.1.1.72"/>
    </reaction>
</comment>
<feature type="binding site" evidence="7">
    <location>
        <position position="19"/>
    </location>
    <ligand>
        <name>S-adenosyl-L-methionine</name>
        <dbReference type="ChEBI" id="CHEBI:59789"/>
    </ligand>
</feature>
<keyword evidence="5 8" id="KW-0949">S-adenosyl-L-methionine</keyword>
<evidence type="ECO:0000256" key="1">
    <source>
        <dbReference type="ARBA" id="ARBA00006594"/>
    </source>
</evidence>
<feature type="binding site" evidence="7">
    <location>
        <position position="15"/>
    </location>
    <ligand>
        <name>S-adenosyl-L-methionine</name>
        <dbReference type="ChEBI" id="CHEBI:59789"/>
    </ligand>
</feature>
<dbReference type="GO" id="GO:0032259">
    <property type="term" value="P:methylation"/>
    <property type="evidence" value="ECO:0007669"/>
    <property type="project" value="UniProtKB-KW"/>
</dbReference>
<dbReference type="PANTHER" id="PTHR30481">
    <property type="entry name" value="DNA ADENINE METHYLASE"/>
    <property type="match status" value="1"/>
</dbReference>
<dbReference type="OrthoDB" id="9805629at2"/>
<comment type="similarity">
    <text evidence="1 8">Belongs to the N(4)/N(6)-methyltransferase family.</text>
</comment>
<feature type="binding site" evidence="7">
    <location>
        <position position="62"/>
    </location>
    <ligand>
        <name>S-adenosyl-L-methionine</name>
        <dbReference type="ChEBI" id="CHEBI:59789"/>
    </ligand>
</feature>
<name>A0A2U8BSB9_9RICK</name>
<dbReference type="InterPro" id="IPR012327">
    <property type="entry name" value="MeTrfase_D12"/>
</dbReference>
<dbReference type="SUPFAM" id="SSF53335">
    <property type="entry name" value="S-adenosyl-L-methionine-dependent methyltransferases"/>
    <property type="match status" value="1"/>
</dbReference>
<dbReference type="GO" id="GO:1904047">
    <property type="term" value="F:S-adenosyl-L-methionine binding"/>
    <property type="evidence" value="ECO:0007669"/>
    <property type="project" value="TreeGrafter"/>
</dbReference>
<evidence type="ECO:0000313" key="10">
    <source>
        <dbReference type="Proteomes" id="UP000244519"/>
    </source>
</evidence>
<dbReference type="AlphaFoldDB" id="A0A2U8BSB9"/>